<keyword evidence="6" id="KW-0560">Oxidoreductase</keyword>
<accession>A0ABN2GRA1</accession>
<gene>
    <name evidence="6" type="ORF">GCM10009765_26040</name>
</gene>
<dbReference type="EMBL" id="BAAANY010000009">
    <property type="protein sequence ID" value="GAA1675523.1"/>
    <property type="molecule type" value="Genomic_DNA"/>
</dbReference>
<keyword evidence="7" id="KW-1185">Reference proteome</keyword>
<dbReference type="SUPFAM" id="SSF51905">
    <property type="entry name" value="FAD/NAD(P)-binding domain"/>
    <property type="match status" value="1"/>
</dbReference>
<keyword evidence="4" id="KW-0812">Transmembrane</keyword>
<protein>
    <submittedName>
        <fullName evidence="6">FAD-dependent monooxygenase</fullName>
    </submittedName>
</protein>
<feature type="domain" description="FAD-binding" evidence="5">
    <location>
        <begin position="3"/>
        <end position="345"/>
    </location>
</feature>
<dbReference type="InterPro" id="IPR036188">
    <property type="entry name" value="FAD/NAD-bd_sf"/>
</dbReference>
<keyword evidence="4" id="KW-1133">Transmembrane helix</keyword>
<reference evidence="6 7" key="1">
    <citation type="journal article" date="2019" name="Int. J. Syst. Evol. Microbiol.">
        <title>The Global Catalogue of Microorganisms (GCM) 10K type strain sequencing project: providing services to taxonomists for standard genome sequencing and annotation.</title>
        <authorList>
            <consortium name="The Broad Institute Genomics Platform"/>
            <consortium name="The Broad Institute Genome Sequencing Center for Infectious Disease"/>
            <person name="Wu L."/>
            <person name="Ma J."/>
        </authorList>
    </citation>
    <scope>NUCLEOTIDE SEQUENCE [LARGE SCALE GENOMIC DNA]</scope>
    <source>
        <strain evidence="6 7">JCM 14718</strain>
    </source>
</reference>
<dbReference type="Gene3D" id="3.30.9.10">
    <property type="entry name" value="D-Amino Acid Oxidase, subunit A, domain 2"/>
    <property type="match status" value="1"/>
</dbReference>
<dbReference type="RefSeq" id="WP_344310185.1">
    <property type="nucleotide sequence ID" value="NZ_BAAANY010000009.1"/>
</dbReference>
<keyword evidence="6" id="KW-0503">Monooxygenase</keyword>
<dbReference type="InterPro" id="IPR050641">
    <property type="entry name" value="RIFMO-like"/>
</dbReference>
<comment type="caution">
    <text evidence="6">The sequence shown here is derived from an EMBL/GenBank/DDBJ whole genome shotgun (WGS) entry which is preliminary data.</text>
</comment>
<dbReference type="PANTHER" id="PTHR43004">
    <property type="entry name" value="TRK SYSTEM POTASSIUM UPTAKE PROTEIN"/>
    <property type="match status" value="1"/>
</dbReference>
<keyword evidence="3" id="KW-0274">FAD</keyword>
<dbReference type="Pfam" id="PF21274">
    <property type="entry name" value="Rng_hyd_C"/>
    <property type="match status" value="1"/>
</dbReference>
<name>A0ABN2GRA1_9ACTN</name>
<evidence type="ECO:0000256" key="4">
    <source>
        <dbReference type="SAM" id="Phobius"/>
    </source>
</evidence>
<comment type="cofactor">
    <cofactor evidence="1">
        <name>FAD</name>
        <dbReference type="ChEBI" id="CHEBI:57692"/>
    </cofactor>
</comment>
<evidence type="ECO:0000313" key="6">
    <source>
        <dbReference type="EMBL" id="GAA1675523.1"/>
    </source>
</evidence>
<dbReference type="InterPro" id="IPR002938">
    <property type="entry name" value="FAD-bd"/>
</dbReference>
<dbReference type="PRINTS" id="PR00420">
    <property type="entry name" value="RNGMNOXGNASE"/>
</dbReference>
<dbReference type="Pfam" id="PF01494">
    <property type="entry name" value="FAD_binding_3"/>
    <property type="match status" value="1"/>
</dbReference>
<dbReference type="Gene3D" id="3.40.30.120">
    <property type="match status" value="1"/>
</dbReference>
<dbReference type="GO" id="GO:0004497">
    <property type="term" value="F:monooxygenase activity"/>
    <property type="evidence" value="ECO:0007669"/>
    <property type="project" value="UniProtKB-KW"/>
</dbReference>
<keyword evidence="4" id="KW-0472">Membrane</keyword>
<evidence type="ECO:0000313" key="7">
    <source>
        <dbReference type="Proteomes" id="UP001500618"/>
    </source>
</evidence>
<dbReference type="Proteomes" id="UP001500618">
    <property type="component" value="Unassembled WGS sequence"/>
</dbReference>
<feature type="transmembrane region" description="Helical" evidence="4">
    <location>
        <begin position="6"/>
        <end position="22"/>
    </location>
</feature>
<evidence type="ECO:0000256" key="3">
    <source>
        <dbReference type="ARBA" id="ARBA00022827"/>
    </source>
</evidence>
<organism evidence="6 7">
    <name type="scientific">Fodinicola feengrottensis</name>
    <dbReference type="NCBI Taxonomy" id="435914"/>
    <lineage>
        <taxon>Bacteria</taxon>
        <taxon>Bacillati</taxon>
        <taxon>Actinomycetota</taxon>
        <taxon>Actinomycetes</taxon>
        <taxon>Mycobacteriales</taxon>
        <taxon>Fodinicola</taxon>
    </lineage>
</organism>
<keyword evidence="2" id="KW-0285">Flavoprotein</keyword>
<dbReference type="PANTHER" id="PTHR43004:SF19">
    <property type="entry name" value="BINDING MONOOXYGENASE, PUTATIVE (JCVI)-RELATED"/>
    <property type="match status" value="1"/>
</dbReference>
<proteinExistence type="predicted"/>
<dbReference type="Gene3D" id="3.50.50.60">
    <property type="entry name" value="FAD/NAD(P)-binding domain"/>
    <property type="match status" value="1"/>
</dbReference>
<sequence length="508" mass="55524">MEETQVLIVGGGLVGLTAALLLRHHGLRPILVERRAETSDQPKARRINFRSMEVYRRIGLEAEIADAAKGLASFQAMRSGPTIVESEELPMIPPGDLSAMFASTPCQSVLCSQDLLEPVLRNLAEERGVDIRFNAELTRFEQDENGVTAQIRDQVGDRHYVVRADYLIAADGAHSPVREALGISRSGSGALGRAVNVFFRADLREVVRGREFNVCEILNDWLPGGFVSVDGAQRWIFSTSGGKRPIDEWKELIPRSIGVAGLEIDILSELEWEPTMRVADRFGDGRIFLAGDAAHVMTPYAALGANTGIQDVDNLSWKLAFVLNGKAAPALLDTYHSERYPAGYLAAEQSSLRTGGLRDGSAWQRNGPAFVHPLALYAGFQYEDGAVIADGRPPAPMDRLELTGRAGTRMPHLWLDSEKQQSTLDLVGSDWVLFTGAESEESADPRVRSVRVTGEWLSSCQLPADGAVLVRPDRFVGWRSDTPEVGLDEALGRLIRATADAGLDQKVK</sequence>
<evidence type="ECO:0000256" key="1">
    <source>
        <dbReference type="ARBA" id="ARBA00001974"/>
    </source>
</evidence>
<evidence type="ECO:0000256" key="2">
    <source>
        <dbReference type="ARBA" id="ARBA00022630"/>
    </source>
</evidence>
<evidence type="ECO:0000259" key="5">
    <source>
        <dbReference type="Pfam" id="PF01494"/>
    </source>
</evidence>